<gene>
    <name evidence="1" type="ORF">E5329_14430</name>
</gene>
<reference evidence="1" key="1">
    <citation type="submission" date="2019-04" db="EMBL/GenBank/DDBJ databases">
        <title>Microbes associate with the intestines of laboratory mice.</title>
        <authorList>
            <person name="Navarre W."/>
            <person name="Wong E."/>
            <person name="Huang K."/>
            <person name="Tropini C."/>
            <person name="Ng K."/>
            <person name="Yu B."/>
        </authorList>
    </citation>
    <scope>NUCLEOTIDE SEQUENCE</scope>
    <source>
        <strain evidence="1">NM01_1-7b</strain>
    </source>
</reference>
<sequence length="204" mass="23383">MKVPVLFGWVMIFVVVVSYKRRKADRIRKNTERDFWERENNANATRKQDISNLNYVDFTGVSLPFARFSDDFLHQCEEQILKLKEEKILNLTGITNTDLKLNYGAANLPLLTQYDQNFTLLVRTLNSWGQRLHELSHPEEAIQVLAFAVSIESDIKSTYQLLAELYLQTGQPDKLEALKASASNLNSLMKEPILTMLSLLTASD</sequence>
<evidence type="ECO:0000313" key="1">
    <source>
        <dbReference type="EMBL" id="TGY95485.1"/>
    </source>
</evidence>
<dbReference type="Proteomes" id="UP000304953">
    <property type="component" value="Unassembled WGS sequence"/>
</dbReference>
<dbReference type="EMBL" id="SRYA01000028">
    <property type="protein sequence ID" value="TGY95485.1"/>
    <property type="molecule type" value="Genomic_DNA"/>
</dbReference>
<proteinExistence type="predicted"/>
<accession>A0AC61RUC1</accession>
<keyword evidence="2" id="KW-1185">Reference proteome</keyword>
<evidence type="ECO:0000313" key="2">
    <source>
        <dbReference type="Proteomes" id="UP000304953"/>
    </source>
</evidence>
<organism evidence="1 2">
    <name type="scientific">Petralouisia muris</name>
    <dbReference type="NCBI Taxonomy" id="3032872"/>
    <lineage>
        <taxon>Bacteria</taxon>
        <taxon>Bacillati</taxon>
        <taxon>Bacillota</taxon>
        <taxon>Clostridia</taxon>
        <taxon>Lachnospirales</taxon>
        <taxon>Lachnospiraceae</taxon>
        <taxon>Petralouisia</taxon>
    </lineage>
</organism>
<comment type="caution">
    <text evidence="1">The sequence shown here is derived from an EMBL/GenBank/DDBJ whole genome shotgun (WGS) entry which is preliminary data.</text>
</comment>
<protein>
    <submittedName>
        <fullName evidence="1">Uncharacterized protein</fullName>
    </submittedName>
</protein>
<name>A0AC61RUC1_9FIRM</name>